<feature type="signal peptide" evidence="2">
    <location>
        <begin position="1"/>
        <end position="23"/>
    </location>
</feature>
<dbReference type="KEGG" id="nwa:Nwat_0330"/>
<evidence type="ECO:0000256" key="2">
    <source>
        <dbReference type="SAM" id="SignalP"/>
    </source>
</evidence>
<dbReference type="HOGENOM" id="CLU_639087_0_0_6"/>
<accession>D8K9L1</accession>
<dbReference type="eggNOG" id="ENOG502Z9H9">
    <property type="taxonomic scope" value="Bacteria"/>
</dbReference>
<feature type="compositionally biased region" description="Polar residues" evidence="1">
    <location>
        <begin position="47"/>
        <end position="58"/>
    </location>
</feature>
<proteinExistence type="predicted"/>
<dbReference type="AlphaFoldDB" id="D8K9L1"/>
<evidence type="ECO:0000256" key="1">
    <source>
        <dbReference type="SAM" id="MobiDB-lite"/>
    </source>
</evidence>
<dbReference type="Gene3D" id="2.60.120.380">
    <property type="match status" value="2"/>
</dbReference>
<feature type="region of interest" description="Disordered" evidence="1">
    <location>
        <begin position="39"/>
        <end position="71"/>
    </location>
</feature>
<dbReference type="OrthoDB" id="5752843at2"/>
<evidence type="ECO:0000313" key="4">
    <source>
        <dbReference type="Proteomes" id="UP000000393"/>
    </source>
</evidence>
<feature type="chain" id="PRO_5003116668" description="Peptidase domain protein" evidence="2">
    <location>
        <begin position="24"/>
        <end position="432"/>
    </location>
</feature>
<keyword evidence="4" id="KW-1185">Reference proteome</keyword>
<evidence type="ECO:0000313" key="3">
    <source>
        <dbReference type="EMBL" id="ADJ27300.1"/>
    </source>
</evidence>
<dbReference type="SUPFAM" id="SSF89260">
    <property type="entry name" value="Collagen-binding domain"/>
    <property type="match status" value="1"/>
</dbReference>
<sequence>MVKNLARHCFILLGLLLAPTLGATGLNIFPDLDSNNNNNISSNNTSQESAQDFSNTASPEPEADTSETAPANNDEIIAETKAGCAADPKSCGVTLSSFLDSSGFGETEPNNHAMGADAMEFGVEYAGQLYSPEDVDWFRITTTESNQMLTVNFNVPGLNDITGWNLSIRDSGGNIFSEVYTGFDVGPESLLQTILSRAGTYYVVVKSLKQAQEETRSSDQSGEADLIYEHLPHEYRLAAFLGDSQVTTEPLDVNFFDAEVEPNDSRDEANPLTFATPLASNVTMEGLISGPLIFGSVGFNFEEDWFVYDTAGNEILSIEFCASQDCEDSTWQVTVYDENERMLLTGRTDMEQKYYLGIRDPGKYFIQIGVAPALAEEGGGAQYVCSIDPAMPLKDCPNPNERTLLVESPWHQYNFTVTSTKLPSSMNEAGNP</sequence>
<organism evidence="3 4">
    <name type="scientific">Nitrosococcus watsoni (strain C-113)</name>
    <dbReference type="NCBI Taxonomy" id="105559"/>
    <lineage>
        <taxon>Bacteria</taxon>
        <taxon>Pseudomonadati</taxon>
        <taxon>Pseudomonadota</taxon>
        <taxon>Gammaproteobacteria</taxon>
        <taxon>Chromatiales</taxon>
        <taxon>Chromatiaceae</taxon>
        <taxon>Nitrosococcus</taxon>
    </lineage>
</organism>
<evidence type="ECO:0008006" key="5">
    <source>
        <dbReference type="Google" id="ProtNLM"/>
    </source>
</evidence>
<protein>
    <recommendedName>
        <fullName evidence="5">Peptidase domain protein</fullName>
    </recommendedName>
</protein>
<name>D8K9L1_NITWC</name>
<dbReference type="RefSeq" id="WP_013219411.1">
    <property type="nucleotide sequence ID" value="NC_014315.1"/>
</dbReference>
<keyword evidence="2" id="KW-0732">Signal</keyword>
<dbReference type="EMBL" id="CP002086">
    <property type="protein sequence ID" value="ADJ27300.1"/>
    <property type="molecule type" value="Genomic_DNA"/>
</dbReference>
<dbReference type="STRING" id="105559.Nwat_0330"/>
<reference evidence="3 4" key="1">
    <citation type="submission" date="2010-06" db="EMBL/GenBank/DDBJ databases">
        <title>Complete sequence of chromosome of Nitrosococcus watsoni C-113.</title>
        <authorList>
            <consortium name="US DOE Joint Genome Institute"/>
            <person name="Lucas S."/>
            <person name="Copeland A."/>
            <person name="Lapidus A."/>
            <person name="Cheng J.-F."/>
            <person name="Bruce D."/>
            <person name="Goodwin L."/>
            <person name="Pitluck S."/>
            <person name="Malfatti S.A."/>
            <person name="Chain P.S.G."/>
            <person name="Land M."/>
            <person name="Hauser L."/>
            <person name="Kyrpides N."/>
            <person name="Ivanova N."/>
            <person name="Cambell M.A."/>
            <person name="Heidelberg J.F."/>
            <person name="Klotz M.G."/>
            <person name="Woyke T."/>
        </authorList>
    </citation>
    <scope>NUCLEOTIDE SEQUENCE [LARGE SCALE GENOMIC DNA]</scope>
    <source>
        <strain evidence="3 4">C-113</strain>
    </source>
</reference>
<gene>
    <name evidence="3" type="ordered locus">Nwat_0330</name>
</gene>
<dbReference type="Proteomes" id="UP000000393">
    <property type="component" value="Chromosome"/>
</dbReference>